<dbReference type="Gene3D" id="3.30.365.10">
    <property type="entry name" value="Aldehyde oxidase/xanthine dehydrogenase, molybdopterin binding domain"/>
    <property type="match status" value="3"/>
</dbReference>
<dbReference type="SUPFAM" id="SSF56003">
    <property type="entry name" value="Molybdenum cofactor-binding domain"/>
    <property type="match status" value="2"/>
</dbReference>
<evidence type="ECO:0000313" key="3">
    <source>
        <dbReference type="Proteomes" id="UP000275232"/>
    </source>
</evidence>
<dbReference type="GO" id="GO:0016491">
    <property type="term" value="F:oxidoreductase activity"/>
    <property type="evidence" value="ECO:0007669"/>
    <property type="project" value="InterPro"/>
</dbReference>
<evidence type="ECO:0000259" key="1">
    <source>
        <dbReference type="SMART" id="SM01008"/>
    </source>
</evidence>
<dbReference type="EMBL" id="RPFZ01000001">
    <property type="protein sequence ID" value="RPF71136.1"/>
    <property type="molecule type" value="Genomic_DNA"/>
</dbReference>
<sequence length="759" mass="79476">MTISRRGLLAGAAAGGGLLVAWSLMPRSYDNPLSPGPGEAVFDAWVKIGADGVVTVAVPQLEMGQGVTTLLPQIVAMEMGADWRQVAVEPAPVSGAYANLPLAAAWAPLWRPLIPALAGDADDILLGRWARGSRFNATAAGTTLAAYEQSCRQAGAAARAMLAMAAADRWDVDWEQCRAENGVVTHDANAASFAELALEAAAYDPPDPAPLRPEPVAEPAPLPGYGGAAEDLPPAFPRLDLPSKVDGSFTFAGDVRLPGMAFAAIRHGPLDRTELLDFDVGRAAAQRGLVRIVEGRRWLAAVADTWWAAEQALSAIAPRFSTARPVDSGAIAGALDDGVRRGAATTVETRGGGDANYVPTEARRYDVAPAFHATLETSTATARLADGTLELWLATQTPEQAREAAARALGMNAGRVVLYPVAAGGSFDRRLDNQIAVEVALIAREAGRPVQLTWSRWQETLASYPRAPAACLMGAAVDPAGTIRQLRARIATPPTMLEFGRRLFDNQVSWAAIDAVAGEADPMAVEGLLASYAIPDAAVQHIPVATALPTARLRGGAHGLTCFFRESFIDEIAATREREPLSYRIAMLGGDARLAECLQRAARLASWDGGRRGSGQGIACHRMQLGEAVGRIAVVAEAGAGEGGVRVRRLFACVDIGRVVNRDIAMQQIEGGLLYGLGLTLGSAVTYDSGLPASGRLAGLDLPRLADAPQIVVELVASEAVPFDPGEIGVPPVAPATANAFFSATGLRLRTLPLLSALA</sequence>
<dbReference type="InterPro" id="IPR037165">
    <property type="entry name" value="AldOxase/xan_DH_Mopterin-bd_sf"/>
</dbReference>
<dbReference type="InterPro" id="IPR052516">
    <property type="entry name" value="N-heterocyclic_Hydroxylase"/>
</dbReference>
<dbReference type="InterPro" id="IPR006311">
    <property type="entry name" value="TAT_signal"/>
</dbReference>
<dbReference type="Gene3D" id="3.90.1170.50">
    <property type="entry name" value="Aldehyde oxidase/xanthine dehydrogenase, a/b hammerhead"/>
    <property type="match status" value="1"/>
</dbReference>
<dbReference type="Pfam" id="PF02738">
    <property type="entry name" value="MoCoBD_1"/>
    <property type="match status" value="1"/>
</dbReference>
<dbReference type="InterPro" id="IPR012368">
    <property type="entry name" value="OxRdtase_Mopterin-bd_su_IorB"/>
</dbReference>
<dbReference type="PANTHER" id="PTHR47495">
    <property type="entry name" value="ALDEHYDE DEHYDROGENASE"/>
    <property type="match status" value="1"/>
</dbReference>
<dbReference type="PANTHER" id="PTHR47495:SF2">
    <property type="entry name" value="ALDEHYDE DEHYDROGENASE"/>
    <property type="match status" value="1"/>
</dbReference>
<comment type="caution">
    <text evidence="2">The sequence shown here is derived from an EMBL/GenBank/DDBJ whole genome shotgun (WGS) entry which is preliminary data.</text>
</comment>
<name>A0A3N5CS05_9SPHN</name>
<dbReference type="InterPro" id="IPR008274">
    <property type="entry name" value="AldOxase/xan_DH_MoCoBD1"/>
</dbReference>
<dbReference type="PROSITE" id="PS51318">
    <property type="entry name" value="TAT"/>
    <property type="match status" value="1"/>
</dbReference>
<keyword evidence="3" id="KW-1185">Reference proteome</keyword>
<evidence type="ECO:0000313" key="2">
    <source>
        <dbReference type="EMBL" id="RPF71136.1"/>
    </source>
</evidence>
<dbReference type="AlphaFoldDB" id="A0A3N5CS05"/>
<proteinExistence type="predicted"/>
<protein>
    <submittedName>
        <fullName evidence="2">Xanthine dehydrogenase family protein molybdopterin-binding subunit</fullName>
    </submittedName>
</protein>
<dbReference type="Proteomes" id="UP000275232">
    <property type="component" value="Unassembled WGS sequence"/>
</dbReference>
<dbReference type="InterPro" id="IPR046867">
    <property type="entry name" value="AldOxase/xan_DH_MoCoBD2"/>
</dbReference>
<dbReference type="InterPro" id="IPR000674">
    <property type="entry name" value="Ald_Oxase/Xan_DH_a/b"/>
</dbReference>
<feature type="domain" description="Aldehyde oxidase/xanthine dehydrogenase a/b hammerhead" evidence="1">
    <location>
        <begin position="246"/>
        <end position="324"/>
    </location>
</feature>
<dbReference type="OrthoDB" id="9767994at2"/>
<dbReference type="PIRSF" id="PIRSF036389">
    <property type="entry name" value="IOR_B"/>
    <property type="match status" value="1"/>
</dbReference>
<organism evidence="2 3">
    <name type="scientific">Aurantiacibacter spongiae</name>
    <dbReference type="NCBI Taxonomy" id="2488860"/>
    <lineage>
        <taxon>Bacteria</taxon>
        <taxon>Pseudomonadati</taxon>
        <taxon>Pseudomonadota</taxon>
        <taxon>Alphaproteobacteria</taxon>
        <taxon>Sphingomonadales</taxon>
        <taxon>Erythrobacteraceae</taxon>
        <taxon>Aurantiacibacter</taxon>
    </lineage>
</organism>
<dbReference type="Pfam" id="PF20256">
    <property type="entry name" value="MoCoBD_2"/>
    <property type="match status" value="2"/>
</dbReference>
<gene>
    <name evidence="2" type="ORF">EG799_05560</name>
</gene>
<dbReference type="RefSeq" id="WP_123879291.1">
    <property type="nucleotide sequence ID" value="NZ_RPFZ01000001.1"/>
</dbReference>
<dbReference type="SMART" id="SM01008">
    <property type="entry name" value="Ald_Xan_dh_C"/>
    <property type="match status" value="1"/>
</dbReference>
<reference evidence="2 3" key="1">
    <citation type="submission" date="2018-11" db="EMBL/GenBank/DDBJ databases">
        <title>Erythrobacter spongiae sp. nov., isolated from a marine sponge.</title>
        <authorList>
            <person name="Zhuang L."/>
            <person name="Luo L."/>
        </authorList>
    </citation>
    <scope>NUCLEOTIDE SEQUENCE [LARGE SCALE GENOMIC DNA]</scope>
    <source>
        <strain evidence="2 3">HN-E23</strain>
    </source>
</reference>
<accession>A0A3N5CS05</accession>